<dbReference type="AlphaFoldDB" id="A0AAE0H985"/>
<evidence type="ECO:0000256" key="1">
    <source>
        <dbReference type="SAM" id="MobiDB-lite"/>
    </source>
</evidence>
<dbReference type="GeneID" id="87836546"/>
<gene>
    <name evidence="2" type="ORF">B0H64DRAFT_223067</name>
</gene>
<evidence type="ECO:0000313" key="2">
    <source>
        <dbReference type="EMBL" id="KAK3292181.1"/>
    </source>
</evidence>
<keyword evidence="3" id="KW-1185">Reference proteome</keyword>
<sequence length="215" mass="23689">MAHCSSHGLTTRMCWPVPVKPEGGTYPPAGPQGRRPLLPPLGNEEAHPRLGPSDMGLSGPIKPQQTGKPRNSRHRPRGGKGRLLGNGAAVDLASQCRRDITTIFQPASLTPHSHRRPPFFSTLLQNYPFSLFPLGPYRIWSSFSPVACGNPSPSRNHRPPYRLHHTPPPLNLWTPRLLVDTQPYPSHQAGLTRSLEVTFCEQGLGPPHLEEDSQP</sequence>
<feature type="region of interest" description="Disordered" evidence="1">
    <location>
        <begin position="12"/>
        <end position="85"/>
    </location>
</feature>
<dbReference type="EMBL" id="JAUEPN010000007">
    <property type="protein sequence ID" value="KAK3292181.1"/>
    <property type="molecule type" value="Genomic_DNA"/>
</dbReference>
<accession>A0AAE0H985</accession>
<reference evidence="2" key="1">
    <citation type="journal article" date="2023" name="Mol. Phylogenet. Evol.">
        <title>Genome-scale phylogeny and comparative genomics of the fungal order Sordariales.</title>
        <authorList>
            <person name="Hensen N."/>
            <person name="Bonometti L."/>
            <person name="Westerberg I."/>
            <person name="Brannstrom I.O."/>
            <person name="Guillou S."/>
            <person name="Cros-Aarteil S."/>
            <person name="Calhoun S."/>
            <person name="Haridas S."/>
            <person name="Kuo A."/>
            <person name="Mondo S."/>
            <person name="Pangilinan J."/>
            <person name="Riley R."/>
            <person name="LaButti K."/>
            <person name="Andreopoulos B."/>
            <person name="Lipzen A."/>
            <person name="Chen C."/>
            <person name="Yan M."/>
            <person name="Daum C."/>
            <person name="Ng V."/>
            <person name="Clum A."/>
            <person name="Steindorff A."/>
            <person name="Ohm R.A."/>
            <person name="Martin F."/>
            <person name="Silar P."/>
            <person name="Natvig D.O."/>
            <person name="Lalanne C."/>
            <person name="Gautier V."/>
            <person name="Ament-Velasquez S.L."/>
            <person name="Kruys A."/>
            <person name="Hutchinson M.I."/>
            <person name="Powell A.J."/>
            <person name="Barry K."/>
            <person name="Miller A.N."/>
            <person name="Grigoriev I.V."/>
            <person name="Debuchy R."/>
            <person name="Gladieux P."/>
            <person name="Hiltunen Thoren M."/>
            <person name="Johannesson H."/>
        </authorList>
    </citation>
    <scope>NUCLEOTIDE SEQUENCE</scope>
    <source>
        <strain evidence="2">CBS 168.71</strain>
    </source>
</reference>
<comment type="caution">
    <text evidence="2">The sequence shown here is derived from an EMBL/GenBank/DDBJ whole genome shotgun (WGS) entry which is preliminary data.</text>
</comment>
<feature type="compositionally biased region" description="Basic residues" evidence="1">
    <location>
        <begin position="70"/>
        <end position="80"/>
    </location>
</feature>
<dbReference type="Proteomes" id="UP001278766">
    <property type="component" value="Unassembled WGS sequence"/>
</dbReference>
<organism evidence="2 3">
    <name type="scientific">Chaetomium fimeti</name>
    <dbReference type="NCBI Taxonomy" id="1854472"/>
    <lineage>
        <taxon>Eukaryota</taxon>
        <taxon>Fungi</taxon>
        <taxon>Dikarya</taxon>
        <taxon>Ascomycota</taxon>
        <taxon>Pezizomycotina</taxon>
        <taxon>Sordariomycetes</taxon>
        <taxon>Sordariomycetidae</taxon>
        <taxon>Sordariales</taxon>
        <taxon>Chaetomiaceae</taxon>
        <taxon>Chaetomium</taxon>
    </lineage>
</organism>
<evidence type="ECO:0000313" key="3">
    <source>
        <dbReference type="Proteomes" id="UP001278766"/>
    </source>
</evidence>
<protein>
    <submittedName>
        <fullName evidence="2">Uncharacterized protein</fullName>
    </submittedName>
</protein>
<reference evidence="2" key="2">
    <citation type="submission" date="2023-06" db="EMBL/GenBank/DDBJ databases">
        <authorList>
            <consortium name="Lawrence Berkeley National Laboratory"/>
            <person name="Haridas S."/>
            <person name="Hensen N."/>
            <person name="Bonometti L."/>
            <person name="Westerberg I."/>
            <person name="Brannstrom I.O."/>
            <person name="Guillou S."/>
            <person name="Cros-Aarteil S."/>
            <person name="Calhoun S."/>
            <person name="Kuo A."/>
            <person name="Mondo S."/>
            <person name="Pangilinan J."/>
            <person name="Riley R."/>
            <person name="Labutti K."/>
            <person name="Andreopoulos B."/>
            <person name="Lipzen A."/>
            <person name="Chen C."/>
            <person name="Yanf M."/>
            <person name="Daum C."/>
            <person name="Ng V."/>
            <person name="Clum A."/>
            <person name="Steindorff A."/>
            <person name="Ohm R."/>
            <person name="Martin F."/>
            <person name="Silar P."/>
            <person name="Natvig D."/>
            <person name="Lalanne C."/>
            <person name="Gautier V."/>
            <person name="Ament-Velasquez S.L."/>
            <person name="Kruys A."/>
            <person name="Hutchinson M.I."/>
            <person name="Powell A.J."/>
            <person name="Barry K."/>
            <person name="Miller A.N."/>
            <person name="Grigoriev I.V."/>
            <person name="Debuchy R."/>
            <person name="Gladieux P."/>
            <person name="Thoren M.H."/>
            <person name="Johannesson H."/>
        </authorList>
    </citation>
    <scope>NUCLEOTIDE SEQUENCE</scope>
    <source>
        <strain evidence="2">CBS 168.71</strain>
    </source>
</reference>
<proteinExistence type="predicted"/>
<name>A0AAE0H985_9PEZI</name>
<feature type="compositionally biased region" description="Low complexity" evidence="1">
    <location>
        <begin position="31"/>
        <end position="42"/>
    </location>
</feature>
<dbReference type="RefSeq" id="XP_062655695.1">
    <property type="nucleotide sequence ID" value="XM_062799598.1"/>
</dbReference>